<keyword evidence="4" id="KW-0472">Membrane</keyword>
<accession>A0A6C0GBA1</accession>
<keyword evidence="5" id="KW-0998">Cell outer membrane</keyword>
<name>A0A6C0GBA1_9BACT</name>
<dbReference type="InterPro" id="IPR033985">
    <property type="entry name" value="SusD-like_N"/>
</dbReference>
<feature type="domain" description="SusD-like N-terminal" evidence="7">
    <location>
        <begin position="107"/>
        <end position="234"/>
    </location>
</feature>
<proteinExistence type="inferred from homology"/>
<dbReference type="Gene3D" id="1.25.40.390">
    <property type="match status" value="1"/>
</dbReference>
<dbReference type="SUPFAM" id="SSF48452">
    <property type="entry name" value="TPR-like"/>
    <property type="match status" value="1"/>
</dbReference>
<evidence type="ECO:0000259" key="7">
    <source>
        <dbReference type="Pfam" id="PF14322"/>
    </source>
</evidence>
<gene>
    <name evidence="8" type="ORF">GXP67_00175</name>
</gene>
<dbReference type="InterPro" id="IPR012944">
    <property type="entry name" value="SusD_RagB_dom"/>
</dbReference>
<comment type="similarity">
    <text evidence="2">Belongs to the SusD family.</text>
</comment>
<dbReference type="Proteomes" id="UP000480178">
    <property type="component" value="Chromosome"/>
</dbReference>
<organism evidence="8 9">
    <name type="scientific">Rhodocytophaga rosea</name>
    <dbReference type="NCBI Taxonomy" id="2704465"/>
    <lineage>
        <taxon>Bacteria</taxon>
        <taxon>Pseudomonadati</taxon>
        <taxon>Bacteroidota</taxon>
        <taxon>Cytophagia</taxon>
        <taxon>Cytophagales</taxon>
        <taxon>Rhodocytophagaceae</taxon>
        <taxon>Rhodocytophaga</taxon>
    </lineage>
</organism>
<evidence type="ECO:0000313" key="8">
    <source>
        <dbReference type="EMBL" id="QHT65201.1"/>
    </source>
</evidence>
<dbReference type="Pfam" id="PF14322">
    <property type="entry name" value="SusD-like_3"/>
    <property type="match status" value="1"/>
</dbReference>
<dbReference type="GO" id="GO:0009279">
    <property type="term" value="C:cell outer membrane"/>
    <property type="evidence" value="ECO:0007669"/>
    <property type="project" value="UniProtKB-SubCell"/>
</dbReference>
<comment type="subcellular location">
    <subcellularLocation>
        <location evidence="1">Cell outer membrane</location>
    </subcellularLocation>
</comment>
<evidence type="ECO:0000313" key="9">
    <source>
        <dbReference type="Proteomes" id="UP000480178"/>
    </source>
</evidence>
<feature type="domain" description="RagB/SusD" evidence="6">
    <location>
        <begin position="292"/>
        <end position="585"/>
    </location>
</feature>
<evidence type="ECO:0000256" key="5">
    <source>
        <dbReference type="ARBA" id="ARBA00023237"/>
    </source>
</evidence>
<evidence type="ECO:0000256" key="4">
    <source>
        <dbReference type="ARBA" id="ARBA00023136"/>
    </source>
</evidence>
<dbReference type="KEGG" id="rhoz:GXP67_00175"/>
<evidence type="ECO:0000256" key="3">
    <source>
        <dbReference type="ARBA" id="ARBA00022729"/>
    </source>
</evidence>
<sequence>MKSIRNYIIQTKLASYLLYGLLIVSATGCKDYLEVNPKGIITEEKLAAPEYTDGLVTAAYAHGPRVHTFSTMNPWISSLRSDDAYKGGGGLDDQPAWYQMEVFSLVNPNVGNNDGVWFAAYSGLSRINTAINAINKMEEATYPVKTQRLAEMRFLRGWTYFKLKQRYKWVPFFREEATGNDIKLISNRPDGAVNDLELWQNIYDEFKFAADNLPESQVEVGRPTKYAAEAYLVKTLLWMAYPQDDNHQVTGINTQKLTEALDYANSIINSGKYSLSPDIGQNFMLEYDNKSPESVWELQFTIDDGTPRGNLNEGNGLTAPWWNPYFSCCDFHKASYNMVNAFRVDANGLPLFKTFNEEEITNKQVYFANNNWDPRLGHTVAIPGFPWKYQKVLFDSAGSRQPSTYGYFHSMKENVTTDSPGLHDEFWMFNSKNQQEVRFAEVLLWKAEILIQLDKHQEALPIINQLRERAANSISMIKLPNGNHPVKYSVAPYVDGVNVVWDKNNAWEALMWENRLEMAMEGRRFYDLVRWGIAAEVMNAYFEKERQRRSWLNVAFFTKGRDEYLPIPQAQINWSQGLYKQNPGY</sequence>
<dbReference type="Pfam" id="PF07980">
    <property type="entry name" value="SusD_RagB"/>
    <property type="match status" value="1"/>
</dbReference>
<dbReference type="EMBL" id="CP048222">
    <property type="protein sequence ID" value="QHT65201.1"/>
    <property type="molecule type" value="Genomic_DNA"/>
</dbReference>
<keyword evidence="3" id="KW-0732">Signal</keyword>
<reference evidence="8 9" key="1">
    <citation type="submission" date="2020-01" db="EMBL/GenBank/DDBJ databases">
        <authorList>
            <person name="Kim M.K."/>
        </authorList>
    </citation>
    <scope>NUCLEOTIDE SEQUENCE [LARGE SCALE GENOMIC DNA]</scope>
    <source>
        <strain evidence="8 9">172606-1</strain>
    </source>
</reference>
<evidence type="ECO:0000256" key="2">
    <source>
        <dbReference type="ARBA" id="ARBA00006275"/>
    </source>
</evidence>
<evidence type="ECO:0000259" key="6">
    <source>
        <dbReference type="Pfam" id="PF07980"/>
    </source>
</evidence>
<dbReference type="PROSITE" id="PS51257">
    <property type="entry name" value="PROKAR_LIPOPROTEIN"/>
    <property type="match status" value="1"/>
</dbReference>
<dbReference type="RefSeq" id="WP_162441289.1">
    <property type="nucleotide sequence ID" value="NZ_CP048222.1"/>
</dbReference>
<keyword evidence="9" id="KW-1185">Reference proteome</keyword>
<dbReference type="InterPro" id="IPR011990">
    <property type="entry name" value="TPR-like_helical_dom_sf"/>
</dbReference>
<dbReference type="AlphaFoldDB" id="A0A6C0GBA1"/>
<protein>
    <submittedName>
        <fullName evidence="8">RagB/SusD family nutrient uptake outer membrane protein</fullName>
    </submittedName>
</protein>
<evidence type="ECO:0000256" key="1">
    <source>
        <dbReference type="ARBA" id="ARBA00004442"/>
    </source>
</evidence>